<dbReference type="InterPro" id="IPR029063">
    <property type="entry name" value="SAM-dependent_MTases_sf"/>
</dbReference>
<dbReference type="PROSITE" id="PS50123">
    <property type="entry name" value="CHER"/>
    <property type="match status" value="1"/>
</dbReference>
<keyword evidence="4" id="KW-0808">Transferase</keyword>
<accession>A0ABT6DEM8</accession>
<dbReference type="InterPro" id="IPR022642">
    <property type="entry name" value="CheR_C"/>
</dbReference>
<dbReference type="PIRSF" id="PIRSF000410">
    <property type="entry name" value="CheR"/>
    <property type="match status" value="1"/>
</dbReference>
<evidence type="ECO:0000256" key="1">
    <source>
        <dbReference type="ARBA" id="ARBA00001541"/>
    </source>
</evidence>
<dbReference type="SMART" id="SM00138">
    <property type="entry name" value="MeTrc"/>
    <property type="match status" value="1"/>
</dbReference>
<evidence type="ECO:0000313" key="8">
    <source>
        <dbReference type="Proteomes" id="UP001152321"/>
    </source>
</evidence>
<dbReference type="Gene3D" id="1.10.155.10">
    <property type="entry name" value="Chemotaxis receptor methyltransferase CheR, N-terminal domain"/>
    <property type="match status" value="1"/>
</dbReference>
<dbReference type="PRINTS" id="PR00996">
    <property type="entry name" value="CHERMTFRASE"/>
</dbReference>
<comment type="caution">
    <text evidence="7">The sequence shown here is derived from an EMBL/GenBank/DDBJ whole genome shotgun (WGS) entry which is preliminary data.</text>
</comment>
<dbReference type="SUPFAM" id="SSF47757">
    <property type="entry name" value="Chemotaxis receptor methyltransferase CheR, N-terminal domain"/>
    <property type="match status" value="1"/>
</dbReference>
<gene>
    <name evidence="7" type="ORF">NWE73_02890</name>
</gene>
<dbReference type="Gene3D" id="3.40.50.150">
    <property type="entry name" value="Vaccinia Virus protein VP39"/>
    <property type="match status" value="1"/>
</dbReference>
<organism evidence="7 8">
    <name type="scientific">Bdellovibrio svalbardensis</name>
    <dbReference type="NCBI Taxonomy" id="2972972"/>
    <lineage>
        <taxon>Bacteria</taxon>
        <taxon>Pseudomonadati</taxon>
        <taxon>Bdellovibrionota</taxon>
        <taxon>Bdellovibrionia</taxon>
        <taxon>Bdellovibrionales</taxon>
        <taxon>Pseudobdellovibrionaceae</taxon>
        <taxon>Bdellovibrio</taxon>
    </lineage>
</organism>
<evidence type="ECO:0000313" key="7">
    <source>
        <dbReference type="EMBL" id="MDG0815291.1"/>
    </source>
</evidence>
<proteinExistence type="predicted"/>
<dbReference type="InterPro" id="IPR036804">
    <property type="entry name" value="CheR_N_sf"/>
</dbReference>
<dbReference type="EMBL" id="JANRMI010000001">
    <property type="protein sequence ID" value="MDG0815291.1"/>
    <property type="molecule type" value="Genomic_DNA"/>
</dbReference>
<dbReference type="Pfam" id="PF01739">
    <property type="entry name" value="CheR"/>
    <property type="match status" value="1"/>
</dbReference>
<dbReference type="EC" id="2.1.1.80" evidence="2"/>
<dbReference type="InterPro" id="IPR050903">
    <property type="entry name" value="Bact_Chemotaxis_MeTrfase"/>
</dbReference>
<keyword evidence="5" id="KW-0949">S-adenosyl-L-methionine</keyword>
<dbReference type="SUPFAM" id="SSF53335">
    <property type="entry name" value="S-adenosyl-L-methionine-dependent methyltransferases"/>
    <property type="match status" value="1"/>
</dbReference>
<dbReference type="InterPro" id="IPR000780">
    <property type="entry name" value="CheR_MeTrfase"/>
</dbReference>
<reference evidence="7" key="1">
    <citation type="submission" date="2022-08" db="EMBL/GenBank/DDBJ databases">
        <title>Novel Bdellovibrio Species Isolated from Svalbard: Designation Bdellovibrio svalbardensis.</title>
        <authorList>
            <person name="Mitchell R.J."/>
            <person name="Choi S.Y."/>
        </authorList>
    </citation>
    <scope>NUCLEOTIDE SEQUENCE</scope>
    <source>
        <strain evidence="7">PAP01</strain>
    </source>
</reference>
<dbReference type="PANTHER" id="PTHR24422">
    <property type="entry name" value="CHEMOTAXIS PROTEIN METHYLTRANSFERASE"/>
    <property type="match status" value="1"/>
</dbReference>
<dbReference type="InterPro" id="IPR022641">
    <property type="entry name" value="CheR_N"/>
</dbReference>
<comment type="catalytic activity">
    <reaction evidence="1">
        <text>L-glutamyl-[protein] + S-adenosyl-L-methionine = [protein]-L-glutamate 5-O-methyl ester + S-adenosyl-L-homocysteine</text>
        <dbReference type="Rhea" id="RHEA:24452"/>
        <dbReference type="Rhea" id="RHEA-COMP:10208"/>
        <dbReference type="Rhea" id="RHEA-COMP:10311"/>
        <dbReference type="ChEBI" id="CHEBI:29973"/>
        <dbReference type="ChEBI" id="CHEBI:57856"/>
        <dbReference type="ChEBI" id="CHEBI:59789"/>
        <dbReference type="ChEBI" id="CHEBI:82795"/>
        <dbReference type="EC" id="2.1.1.80"/>
    </reaction>
</comment>
<evidence type="ECO:0000256" key="4">
    <source>
        <dbReference type="ARBA" id="ARBA00022679"/>
    </source>
</evidence>
<dbReference type="RefSeq" id="WP_277576767.1">
    <property type="nucleotide sequence ID" value="NZ_JANRMI010000001.1"/>
</dbReference>
<evidence type="ECO:0000259" key="6">
    <source>
        <dbReference type="PROSITE" id="PS50123"/>
    </source>
</evidence>
<evidence type="ECO:0000256" key="3">
    <source>
        <dbReference type="ARBA" id="ARBA00022603"/>
    </source>
</evidence>
<keyword evidence="8" id="KW-1185">Reference proteome</keyword>
<dbReference type="InterPro" id="IPR026024">
    <property type="entry name" value="Chemotaxis_MeTrfase_CheR"/>
</dbReference>
<evidence type="ECO:0000256" key="2">
    <source>
        <dbReference type="ARBA" id="ARBA00012534"/>
    </source>
</evidence>
<dbReference type="PANTHER" id="PTHR24422:SF19">
    <property type="entry name" value="CHEMOTAXIS PROTEIN METHYLTRANSFERASE"/>
    <property type="match status" value="1"/>
</dbReference>
<keyword evidence="3" id="KW-0489">Methyltransferase</keyword>
<dbReference type="Proteomes" id="UP001152321">
    <property type="component" value="Unassembled WGS sequence"/>
</dbReference>
<evidence type="ECO:0000256" key="5">
    <source>
        <dbReference type="ARBA" id="ARBA00022691"/>
    </source>
</evidence>
<dbReference type="Pfam" id="PF03705">
    <property type="entry name" value="CheR_N"/>
    <property type="match status" value="1"/>
</dbReference>
<feature type="domain" description="CheR-type methyltransferase" evidence="6">
    <location>
        <begin position="16"/>
        <end position="272"/>
    </location>
</feature>
<name>A0ABT6DEM8_9BACT</name>
<protein>
    <recommendedName>
        <fullName evidence="2">protein-glutamate O-methyltransferase</fullName>
        <ecNumber evidence="2">2.1.1.80</ecNumber>
    </recommendedName>
</protein>
<sequence length="291" mass="33430">MSAVKKVNTEATSALYDFEEIKLSDKLYTKFATKMYELAGVDLPFTPKNHALIRNRIVKLLRRHSLKSYEEYWGLLERGNNDLIQEFISALTTNMTSFYRESNHFDFLQKALPELAKKCGNDLRMWCAAASTGQEPYTIAITACEAQAEMPSAKVRLLATDIDLQVLKKASVGTYEEREMQGLPPVQRSKYFEKVKSNGDEFFRAKDQIHNMIRFAQFNLMNPKYEFQHKFHVIFCRNVLIYFDEATTKRVIDNLTSCLAPGGYLILGHSESGNVKHSNLKPLSRAVYQKI</sequence>